<dbReference type="InterPro" id="IPR024519">
    <property type="entry name" value="IAT_beta"/>
</dbReference>
<dbReference type="Gene3D" id="2.40.160.160">
    <property type="entry name" value="Inverse autotransporter, beta-domain"/>
    <property type="match status" value="1"/>
</dbReference>
<organism evidence="5 6">
    <name type="scientific">Serratia entomophila</name>
    <dbReference type="NCBI Taxonomy" id="42906"/>
    <lineage>
        <taxon>Bacteria</taxon>
        <taxon>Pseudomonadati</taxon>
        <taxon>Pseudomonadota</taxon>
        <taxon>Gammaproteobacteria</taxon>
        <taxon>Enterobacterales</taxon>
        <taxon>Yersiniaceae</taxon>
        <taxon>Serratia</taxon>
    </lineage>
</organism>
<dbReference type="InterPro" id="IPR051715">
    <property type="entry name" value="Intimin-Invasin_domain"/>
</dbReference>
<evidence type="ECO:0000256" key="2">
    <source>
        <dbReference type="SAM" id="MobiDB-lite"/>
    </source>
</evidence>
<keyword evidence="3" id="KW-0732">Signal</keyword>
<comment type="similarity">
    <text evidence="1">Belongs to the intimin/invasin family.</text>
</comment>
<feature type="domain" description="Inverse autotransporter beta-domain" evidence="4">
    <location>
        <begin position="79"/>
        <end position="357"/>
    </location>
</feature>
<proteinExistence type="inferred from homology"/>
<dbReference type="PANTHER" id="PTHR39576">
    <property type="entry name" value="ATTACHING AND EFFACING PROTEIN HOMOLOG-RELATED-RELATED"/>
    <property type="match status" value="1"/>
</dbReference>
<gene>
    <name evidence="5" type="ORF">KFQ06_13925</name>
</gene>
<dbReference type="GeneID" id="75023126"/>
<dbReference type="InterPro" id="IPR038177">
    <property type="entry name" value="IAT_beta_sf"/>
</dbReference>
<keyword evidence="6" id="KW-1185">Reference proteome</keyword>
<evidence type="ECO:0000256" key="3">
    <source>
        <dbReference type="SAM" id="SignalP"/>
    </source>
</evidence>
<dbReference type="PANTHER" id="PTHR39576:SF1">
    <property type="entry name" value="INVASIN"/>
    <property type="match status" value="1"/>
</dbReference>
<dbReference type="EMBL" id="CP074347">
    <property type="protein sequence ID" value="USU99160.1"/>
    <property type="molecule type" value="Genomic_DNA"/>
</dbReference>
<feature type="signal peptide" evidence="3">
    <location>
        <begin position="1"/>
        <end position="42"/>
    </location>
</feature>
<dbReference type="Proteomes" id="UP001056873">
    <property type="component" value="Chromosome"/>
</dbReference>
<evidence type="ECO:0000256" key="1">
    <source>
        <dbReference type="ARBA" id="ARBA00010116"/>
    </source>
</evidence>
<sequence length="499" mass="54577">MTDVIQAVRNKTSKITPWFHRLPAALLASPILWLSGASPVRAESPPAPDAVSQQHDADRLPELGGASDDAAREKEWATMAKQLGERDLNNVSGQQVRTRAQNYALGQATDALQQQAQALLSPLGTATMALKVSDHGDFTGSSGQLFSPLLDVDGLLTYSQVGLLQQTEGSLGNFGLGQRWVAGDWLLGYNTVLDSDFARQRNRASLGAEAWGDYLRFSANYYYPLSALAQQPNDAVFFSRPARGYDITTQGYLPFYRQIGGSLSYEQYLGKNVDLFGSGKKQNDPRAMQLGLNYTPVPLVTVKALHKIGEGGQSQEQVELALSYRLGVPLIKQISPEYVAQAKSLRGSRYDNIERKNVPVLEFRQRKTLQVFLATPPWSLQEGETLPLALEIKAVNGITQVSWQGDTQALSLTPSRNANDPRGWTLIVPKWDDAPGAANSYRLSVTLEDDKQQRVTSNWIELKVTPPLRLDAGEGADLPPVKTLTPPIIPAQTGPLNGD</sequence>
<name>A0ABY5CLW5_9GAMM</name>
<evidence type="ECO:0000259" key="4">
    <source>
        <dbReference type="Pfam" id="PF11924"/>
    </source>
</evidence>
<feature type="region of interest" description="Disordered" evidence="2">
    <location>
        <begin position="40"/>
        <end position="70"/>
    </location>
</feature>
<reference evidence="5" key="1">
    <citation type="journal article" date="2022" name="BMC Genomics">
        <title>Genome sequence of the entomopathogenic Serratia entomophila isolate 626 and characterisation of the species specific itaconate degradation pathway.</title>
        <authorList>
            <person name="Vaughan A.L."/>
            <person name="Altermann E."/>
            <person name="Glare T.R."/>
            <person name="Hurst M.R.H."/>
        </authorList>
    </citation>
    <scope>NUCLEOTIDE SEQUENCE</scope>
    <source>
        <strain evidence="5">626</strain>
    </source>
</reference>
<protein>
    <submittedName>
        <fullName evidence="5">YchO/YchP family invasin</fullName>
    </submittedName>
</protein>
<evidence type="ECO:0000313" key="6">
    <source>
        <dbReference type="Proteomes" id="UP001056873"/>
    </source>
</evidence>
<accession>A0ABY5CLW5</accession>
<dbReference type="Pfam" id="PF11924">
    <property type="entry name" value="IAT_beta"/>
    <property type="match status" value="1"/>
</dbReference>
<dbReference type="NCBIfam" id="NF007556">
    <property type="entry name" value="PRK10177.1"/>
    <property type="match status" value="1"/>
</dbReference>
<feature type="chain" id="PRO_5047154623" evidence="3">
    <location>
        <begin position="43"/>
        <end position="499"/>
    </location>
</feature>
<dbReference type="RefSeq" id="WP_234585001.1">
    <property type="nucleotide sequence ID" value="NZ_CAMIPG010000006.1"/>
</dbReference>
<evidence type="ECO:0000313" key="5">
    <source>
        <dbReference type="EMBL" id="USU99160.1"/>
    </source>
</evidence>
<feature type="region of interest" description="Disordered" evidence="2">
    <location>
        <begin position="471"/>
        <end position="499"/>
    </location>
</feature>